<dbReference type="EMBL" id="JACCHU010000001">
    <property type="protein sequence ID" value="NYT52472.1"/>
    <property type="molecule type" value="Genomic_DNA"/>
</dbReference>
<dbReference type="Proteomes" id="UP000525329">
    <property type="component" value="Unassembled WGS sequence"/>
</dbReference>
<evidence type="ECO:0000313" key="12">
    <source>
        <dbReference type="EMBL" id="NYT52472.1"/>
    </source>
</evidence>
<proteinExistence type="inferred from homology"/>
<dbReference type="Pfam" id="PF01063">
    <property type="entry name" value="Aminotran_4"/>
    <property type="match status" value="1"/>
</dbReference>
<keyword evidence="11" id="KW-0472">Membrane</keyword>
<evidence type="ECO:0000256" key="10">
    <source>
        <dbReference type="NCBIfam" id="TIGR03461"/>
    </source>
</evidence>
<dbReference type="GO" id="GO:0008696">
    <property type="term" value="F:4-amino-4-deoxychorismate lyase activity"/>
    <property type="evidence" value="ECO:0007669"/>
    <property type="project" value="UniProtKB-UniRule"/>
</dbReference>
<dbReference type="Gene3D" id="3.20.10.10">
    <property type="entry name" value="D-amino Acid Aminotransferase, subunit A, domain 2"/>
    <property type="match status" value="1"/>
</dbReference>
<comment type="pathway">
    <text evidence="7">Cofactor biosynthesis; tetrahydrofolate biosynthesis; 4-aminobenzoate from chorismate: step 2/2.</text>
</comment>
<comment type="subunit">
    <text evidence="3">Homodimer.</text>
</comment>
<comment type="similarity">
    <text evidence="2">Belongs to the class-IV pyridoxal-phosphate-dependent aminotransferase family.</text>
</comment>
<comment type="catalytic activity">
    <reaction evidence="9">
        <text>4-amino-4-deoxychorismate = 4-aminobenzoate + pyruvate + H(+)</text>
        <dbReference type="Rhea" id="RHEA:16201"/>
        <dbReference type="ChEBI" id="CHEBI:15361"/>
        <dbReference type="ChEBI" id="CHEBI:15378"/>
        <dbReference type="ChEBI" id="CHEBI:17836"/>
        <dbReference type="ChEBI" id="CHEBI:58406"/>
        <dbReference type="EC" id="4.1.3.38"/>
    </reaction>
</comment>
<dbReference type="InterPro" id="IPR036038">
    <property type="entry name" value="Aminotransferase-like"/>
</dbReference>
<evidence type="ECO:0000256" key="1">
    <source>
        <dbReference type="ARBA" id="ARBA00001933"/>
    </source>
</evidence>
<dbReference type="PANTHER" id="PTHR42743:SF2">
    <property type="entry name" value="AMINODEOXYCHORISMATE LYASE"/>
    <property type="match status" value="1"/>
</dbReference>
<sequence>MVTILLINGKKQTKLSIFNRLVQFGDGLFETCLIKDSRLLFWSKHFLRLEKGCERLRIHKVNEDIWLKEIAQAFTLSRLNQAVVKIILSRGESTRGYGYEKNIKPIRIIIIYLMPNLPWQYELDVCSSGYVGNQLLSEIKHCNRLEQILARSELQEQECIMLDENALVISVTQGNIFAIRNQVILTPSLTNCGIEGTRRSVVFDLAKELDLQFKICSLSLVELLETDEVFITNSVIGIKPVSKINHKLFNNHQITDQLISAFVRSKNKHSLSVLLKSKPSYLKFIFIFVAIFIYCSGCIWEMVSKQII</sequence>
<evidence type="ECO:0000256" key="3">
    <source>
        <dbReference type="ARBA" id="ARBA00011738"/>
    </source>
</evidence>
<dbReference type="GO" id="GO:0046656">
    <property type="term" value="P:folic acid biosynthetic process"/>
    <property type="evidence" value="ECO:0007669"/>
    <property type="project" value="UniProtKB-KW"/>
</dbReference>
<dbReference type="InterPro" id="IPR043131">
    <property type="entry name" value="BCAT-like_N"/>
</dbReference>
<evidence type="ECO:0000256" key="11">
    <source>
        <dbReference type="SAM" id="Phobius"/>
    </source>
</evidence>
<dbReference type="SUPFAM" id="SSF56752">
    <property type="entry name" value="D-aminoacid aminotransferase-like PLP-dependent enzymes"/>
    <property type="match status" value="1"/>
</dbReference>
<evidence type="ECO:0000256" key="4">
    <source>
        <dbReference type="ARBA" id="ARBA00022898"/>
    </source>
</evidence>
<evidence type="ECO:0000256" key="6">
    <source>
        <dbReference type="ARBA" id="ARBA00023239"/>
    </source>
</evidence>
<dbReference type="GO" id="GO:0005829">
    <property type="term" value="C:cytosol"/>
    <property type="evidence" value="ECO:0007669"/>
    <property type="project" value="TreeGrafter"/>
</dbReference>
<dbReference type="EC" id="4.1.3.38" evidence="8 10"/>
<evidence type="ECO:0000256" key="9">
    <source>
        <dbReference type="ARBA" id="ARBA00049529"/>
    </source>
</evidence>
<comment type="caution">
    <text evidence="12">The sequence shown here is derived from an EMBL/GenBank/DDBJ whole genome shotgun (WGS) entry which is preliminary data.</text>
</comment>
<keyword evidence="11" id="KW-0812">Transmembrane</keyword>
<dbReference type="AlphaFoldDB" id="A0A853G9V0"/>
<feature type="transmembrane region" description="Helical" evidence="11">
    <location>
        <begin position="281"/>
        <end position="303"/>
    </location>
</feature>
<comment type="cofactor">
    <cofactor evidence="1">
        <name>pyridoxal 5'-phosphate</name>
        <dbReference type="ChEBI" id="CHEBI:597326"/>
    </cofactor>
</comment>
<evidence type="ECO:0000256" key="8">
    <source>
        <dbReference type="ARBA" id="ARBA00035676"/>
    </source>
</evidence>
<dbReference type="Gene3D" id="3.30.470.10">
    <property type="match status" value="1"/>
</dbReference>
<dbReference type="InterPro" id="IPR050571">
    <property type="entry name" value="Class-IV_PLP-Dep_Aminotrnsfr"/>
</dbReference>
<reference evidence="12 13" key="1">
    <citation type="submission" date="2020-05" db="EMBL/GenBank/DDBJ databases">
        <title>Horizontal transmission and recombination maintain forever young bacterial symbiont genomes.</title>
        <authorList>
            <person name="Russell S.L."/>
            <person name="Pepper-Tunick E."/>
            <person name="Svedberg J."/>
            <person name="Byrne A."/>
            <person name="Ruelas Castillo J."/>
            <person name="Vollmers C."/>
            <person name="Beinart R.A."/>
            <person name="Corbett-Detig R."/>
        </authorList>
    </citation>
    <scope>NUCLEOTIDE SEQUENCE [LARGE SCALE GENOMIC DNA]</scope>
    <source>
        <strain evidence="12">Monterey_2004</strain>
    </source>
</reference>
<name>A0A853G9V0_9GAMM</name>
<organism evidence="12 13">
    <name type="scientific">Candidatus Vesicomyosocius endoextente</name>
    <dbReference type="NCBI Taxonomy" id="2738853"/>
    <lineage>
        <taxon>Bacteria</taxon>
        <taxon>Pseudomonadati</taxon>
        <taxon>Pseudomonadota</taxon>
        <taxon>Gammaproteobacteria</taxon>
        <taxon>Candidatus Pseudothioglobaceae</taxon>
        <taxon>Candidatus Vesicomyidisocius</taxon>
    </lineage>
</organism>
<keyword evidence="5" id="KW-0289">Folate biosynthesis</keyword>
<dbReference type="NCBIfam" id="TIGR03461">
    <property type="entry name" value="pabC_Proteo"/>
    <property type="match status" value="1"/>
</dbReference>
<protein>
    <recommendedName>
        <fullName evidence="8 10">Aminodeoxychorismate lyase</fullName>
        <ecNumber evidence="8 10">4.1.3.38</ecNumber>
    </recommendedName>
</protein>
<dbReference type="GO" id="GO:0008153">
    <property type="term" value="P:4-aminobenzoate biosynthetic process"/>
    <property type="evidence" value="ECO:0007669"/>
    <property type="project" value="UniProtKB-UniRule"/>
</dbReference>
<accession>A0A853G9V0</accession>
<evidence type="ECO:0000256" key="2">
    <source>
        <dbReference type="ARBA" id="ARBA00009320"/>
    </source>
</evidence>
<keyword evidence="11" id="KW-1133">Transmembrane helix</keyword>
<dbReference type="GO" id="GO:0030170">
    <property type="term" value="F:pyridoxal phosphate binding"/>
    <property type="evidence" value="ECO:0007669"/>
    <property type="project" value="InterPro"/>
</dbReference>
<evidence type="ECO:0000256" key="7">
    <source>
        <dbReference type="ARBA" id="ARBA00035633"/>
    </source>
</evidence>
<dbReference type="InterPro" id="IPR001544">
    <property type="entry name" value="Aminotrans_IV"/>
</dbReference>
<dbReference type="InterPro" id="IPR043132">
    <property type="entry name" value="BCAT-like_C"/>
</dbReference>
<dbReference type="InterPro" id="IPR017824">
    <property type="entry name" value="Aminodeoxychorismate_lyase_IV"/>
</dbReference>
<dbReference type="PANTHER" id="PTHR42743">
    <property type="entry name" value="AMINO-ACID AMINOTRANSFERASE"/>
    <property type="match status" value="1"/>
</dbReference>
<gene>
    <name evidence="12" type="primary">pabC</name>
    <name evidence="12" type="ORF">H0A74_02720</name>
</gene>
<keyword evidence="4" id="KW-0663">Pyridoxal phosphate</keyword>
<evidence type="ECO:0000313" key="13">
    <source>
        <dbReference type="Proteomes" id="UP000525329"/>
    </source>
</evidence>
<keyword evidence="6 12" id="KW-0456">Lyase</keyword>
<evidence type="ECO:0000256" key="5">
    <source>
        <dbReference type="ARBA" id="ARBA00022909"/>
    </source>
</evidence>